<dbReference type="AlphaFoldDB" id="A0A1M5SK43"/>
<dbReference type="PANTHER" id="PTHR22916">
    <property type="entry name" value="GLYCOSYLTRANSFERASE"/>
    <property type="match status" value="1"/>
</dbReference>
<gene>
    <name evidence="2" type="ORF">SAMN05444148_1888</name>
</gene>
<dbReference type="STRING" id="1089305.SAMN05444148_1888"/>
<sequence>MKTDNRPLVSICIPTYNGESYLEECLDSALAQTYSQLEIVISDDASSDNTLAIINDYKSKNDIPIHIFNHQPNGIGANWNNCVKHANGVYIKFLFQDDILERDCVEKLMHVMLSDTNIAMVYAKRDFIYEKETPQLLEFKNVYGALHNYWFNLNISEGVLEGKDYLADKSFLNAPKNKIGEPTSVLIDKACFDKVGYFNEELKQALDCEFWSRLMPFYKIGFVDAYLSSFRLHSAQASAVNKSEKINETEVLYKTYYNTLLPYLHKECRQKLQKRFHPLLSRLVKLKAKFT</sequence>
<dbReference type="RefSeq" id="WP_073085813.1">
    <property type="nucleotide sequence ID" value="NZ_FQWS01000002.1"/>
</dbReference>
<dbReference type="InterPro" id="IPR001173">
    <property type="entry name" value="Glyco_trans_2-like"/>
</dbReference>
<dbReference type="Proteomes" id="UP000184522">
    <property type="component" value="Unassembled WGS sequence"/>
</dbReference>
<proteinExistence type="predicted"/>
<dbReference type="Pfam" id="PF00535">
    <property type="entry name" value="Glycos_transf_2"/>
    <property type="match status" value="1"/>
</dbReference>
<name>A0A1M5SK43_9FLAO</name>
<dbReference type="EMBL" id="FQWS01000002">
    <property type="protein sequence ID" value="SHH38760.1"/>
    <property type="molecule type" value="Genomic_DNA"/>
</dbReference>
<dbReference type="GO" id="GO:0016758">
    <property type="term" value="F:hexosyltransferase activity"/>
    <property type="evidence" value="ECO:0007669"/>
    <property type="project" value="UniProtKB-ARBA"/>
</dbReference>
<dbReference type="PANTHER" id="PTHR22916:SF3">
    <property type="entry name" value="UDP-GLCNAC:BETAGAL BETA-1,3-N-ACETYLGLUCOSAMINYLTRANSFERASE-LIKE PROTEIN 1"/>
    <property type="match status" value="1"/>
</dbReference>
<dbReference type="InterPro" id="IPR029044">
    <property type="entry name" value="Nucleotide-diphossugar_trans"/>
</dbReference>
<evidence type="ECO:0000313" key="2">
    <source>
        <dbReference type="EMBL" id="SHH38760.1"/>
    </source>
</evidence>
<evidence type="ECO:0000313" key="3">
    <source>
        <dbReference type="Proteomes" id="UP000184522"/>
    </source>
</evidence>
<keyword evidence="3" id="KW-1185">Reference proteome</keyword>
<keyword evidence="2" id="KW-0808">Transferase</keyword>
<organism evidence="2 3">
    <name type="scientific">Winogradskyella jejuensis</name>
    <dbReference type="NCBI Taxonomy" id="1089305"/>
    <lineage>
        <taxon>Bacteria</taxon>
        <taxon>Pseudomonadati</taxon>
        <taxon>Bacteroidota</taxon>
        <taxon>Flavobacteriia</taxon>
        <taxon>Flavobacteriales</taxon>
        <taxon>Flavobacteriaceae</taxon>
        <taxon>Winogradskyella</taxon>
    </lineage>
</organism>
<evidence type="ECO:0000259" key="1">
    <source>
        <dbReference type="Pfam" id="PF00535"/>
    </source>
</evidence>
<dbReference type="Gene3D" id="3.90.550.10">
    <property type="entry name" value="Spore Coat Polysaccharide Biosynthesis Protein SpsA, Chain A"/>
    <property type="match status" value="1"/>
</dbReference>
<feature type="domain" description="Glycosyltransferase 2-like" evidence="1">
    <location>
        <begin position="10"/>
        <end position="132"/>
    </location>
</feature>
<protein>
    <submittedName>
        <fullName evidence="2">Glycosyltransferase involved in cell wall bisynthesis</fullName>
    </submittedName>
</protein>
<reference evidence="3" key="1">
    <citation type="submission" date="2016-11" db="EMBL/GenBank/DDBJ databases">
        <authorList>
            <person name="Varghese N."/>
            <person name="Submissions S."/>
        </authorList>
    </citation>
    <scope>NUCLEOTIDE SEQUENCE [LARGE SCALE GENOMIC DNA]</scope>
    <source>
        <strain evidence="3">DSM 25330</strain>
    </source>
</reference>
<accession>A0A1M5SK43</accession>
<dbReference type="SUPFAM" id="SSF53448">
    <property type="entry name" value="Nucleotide-diphospho-sugar transferases"/>
    <property type="match status" value="1"/>
</dbReference>
<dbReference type="OrthoDB" id="396512at2"/>
<dbReference type="CDD" id="cd00761">
    <property type="entry name" value="Glyco_tranf_GTA_type"/>
    <property type="match status" value="1"/>
</dbReference>